<name>A0A1M5KAC7_9ALTE</name>
<gene>
    <name evidence="4" type="ORF">SAMN05216361_2424</name>
</gene>
<feature type="coiled-coil region" evidence="2">
    <location>
        <begin position="103"/>
        <end position="183"/>
    </location>
</feature>
<reference evidence="5" key="1">
    <citation type="submission" date="2016-11" db="EMBL/GenBank/DDBJ databases">
        <authorList>
            <person name="Varghese N."/>
            <person name="Submissions S."/>
        </authorList>
    </citation>
    <scope>NUCLEOTIDE SEQUENCE [LARGE SCALE GENOMIC DNA]</scope>
    <source>
        <strain evidence="5">CGMCC 1.8995</strain>
    </source>
</reference>
<dbReference type="Pfam" id="PF25917">
    <property type="entry name" value="BSH_RND"/>
    <property type="match status" value="1"/>
</dbReference>
<comment type="similarity">
    <text evidence="1">Belongs to the membrane fusion protein (MFP) (TC 8.A.1) family.</text>
</comment>
<dbReference type="Gene3D" id="2.40.50.100">
    <property type="match status" value="1"/>
</dbReference>
<dbReference type="Gene3D" id="1.10.287.470">
    <property type="entry name" value="Helix hairpin bin"/>
    <property type="match status" value="1"/>
</dbReference>
<dbReference type="InterPro" id="IPR006143">
    <property type="entry name" value="RND_pump_MFP"/>
</dbReference>
<organism evidence="4 5">
    <name type="scientific">Marisediminitalea aggregata</name>
    <dbReference type="NCBI Taxonomy" id="634436"/>
    <lineage>
        <taxon>Bacteria</taxon>
        <taxon>Pseudomonadati</taxon>
        <taxon>Pseudomonadota</taxon>
        <taxon>Gammaproteobacteria</taxon>
        <taxon>Alteromonadales</taxon>
        <taxon>Alteromonadaceae</taxon>
        <taxon>Marisediminitalea</taxon>
    </lineage>
</organism>
<dbReference type="GO" id="GO:1990281">
    <property type="term" value="C:efflux pump complex"/>
    <property type="evidence" value="ECO:0007669"/>
    <property type="project" value="TreeGrafter"/>
</dbReference>
<dbReference type="InterPro" id="IPR058625">
    <property type="entry name" value="MdtA-like_BSH"/>
</dbReference>
<dbReference type="PANTHER" id="PTHR30469">
    <property type="entry name" value="MULTIDRUG RESISTANCE PROTEIN MDTA"/>
    <property type="match status" value="1"/>
</dbReference>
<proteinExistence type="inferred from homology"/>
<evidence type="ECO:0000256" key="2">
    <source>
        <dbReference type="SAM" id="Coils"/>
    </source>
</evidence>
<dbReference type="NCBIfam" id="TIGR01730">
    <property type="entry name" value="RND_mfp"/>
    <property type="match status" value="1"/>
</dbReference>
<dbReference type="Gene3D" id="2.40.30.170">
    <property type="match status" value="1"/>
</dbReference>
<dbReference type="SUPFAM" id="SSF111369">
    <property type="entry name" value="HlyD-like secretion proteins"/>
    <property type="match status" value="1"/>
</dbReference>
<dbReference type="AlphaFoldDB" id="A0A1M5KAC7"/>
<evidence type="ECO:0000313" key="4">
    <source>
        <dbReference type="EMBL" id="SHG49570.1"/>
    </source>
</evidence>
<dbReference type="PANTHER" id="PTHR30469:SF12">
    <property type="entry name" value="MULTIDRUG RESISTANCE PROTEIN MDTA"/>
    <property type="match status" value="1"/>
</dbReference>
<evidence type="ECO:0000313" key="5">
    <source>
        <dbReference type="Proteomes" id="UP000184520"/>
    </source>
</evidence>
<dbReference type="OrthoDB" id="5730196at2"/>
<sequence length="384" mass="41653">MKWIIKVGLPILVVGLGFGAMKGVTALGNEESESEAVDIRPTVKVTQLSPVAYPVEIEAFGELSPLESTNLSAQVSGEITSLNPQFLSGGIIKRGEVLFTIEKDAYEAALLQAQANLASAESALIQEKALARVAEREAASLPDAQVTDLYLRKPQILSAEAALKAAQAQLKIAKRDLDNCEVSAPYDALIVSRSVGSGDFVTAGSSAALLYNIEVGEVVFPLARFDQAFLPGQLGDIEATITLMNRQDDIIQRSGAIHRDTGIVDASTRMTHLVARIEDPYGIKTGMPAIKFGSYTQVQFTGKTLENIYKIPQELINKRQIWILDDEDKMVPKTANVVREVGSDFLIRADIDSNDRIVMTLPEYPQNGMAVKVIANEKLIAKQP</sequence>
<dbReference type="RefSeq" id="WP_073322669.1">
    <property type="nucleotide sequence ID" value="NZ_FQWD01000003.1"/>
</dbReference>
<keyword evidence="5" id="KW-1185">Reference proteome</keyword>
<dbReference type="Proteomes" id="UP000184520">
    <property type="component" value="Unassembled WGS sequence"/>
</dbReference>
<dbReference type="GO" id="GO:0015562">
    <property type="term" value="F:efflux transmembrane transporter activity"/>
    <property type="evidence" value="ECO:0007669"/>
    <property type="project" value="TreeGrafter"/>
</dbReference>
<accession>A0A1M5KAC7</accession>
<keyword evidence="2" id="KW-0175">Coiled coil</keyword>
<evidence type="ECO:0000256" key="1">
    <source>
        <dbReference type="ARBA" id="ARBA00009477"/>
    </source>
</evidence>
<feature type="domain" description="Multidrug resistance protein MdtA-like barrel-sandwich hybrid" evidence="3">
    <location>
        <begin position="70"/>
        <end position="209"/>
    </location>
</feature>
<evidence type="ECO:0000259" key="3">
    <source>
        <dbReference type="Pfam" id="PF25917"/>
    </source>
</evidence>
<protein>
    <submittedName>
        <fullName evidence="4">RND family efflux transporter, MFP subunit</fullName>
    </submittedName>
</protein>
<dbReference type="EMBL" id="FQWD01000003">
    <property type="protein sequence ID" value="SHG49570.1"/>
    <property type="molecule type" value="Genomic_DNA"/>
</dbReference>
<dbReference type="STRING" id="634436.SAMN05216361_2424"/>